<dbReference type="PANTHER" id="PTHR12357">
    <property type="entry name" value="YTH YT521-B HOMOLOGY DOMAIN-CONTAINING"/>
    <property type="match status" value="1"/>
</dbReference>
<dbReference type="AlphaFoldDB" id="A0A815M359"/>
<evidence type="ECO:0000256" key="2">
    <source>
        <dbReference type="ARBA" id="ARBA00022490"/>
    </source>
</evidence>
<dbReference type="PANTHER" id="PTHR12357:SF89">
    <property type="entry name" value="YTH DOMAIN-CONTAINING FAMILY PROTEIN"/>
    <property type="match status" value="1"/>
</dbReference>
<feature type="compositionally biased region" description="Low complexity" evidence="4">
    <location>
        <begin position="356"/>
        <end position="425"/>
    </location>
</feature>
<dbReference type="EMBL" id="CAJOBB010001385">
    <property type="protein sequence ID" value="CAF3849943.1"/>
    <property type="molecule type" value="Genomic_DNA"/>
</dbReference>
<evidence type="ECO:0000313" key="6">
    <source>
        <dbReference type="EMBL" id="CAF1419009.1"/>
    </source>
</evidence>
<evidence type="ECO:0000256" key="3">
    <source>
        <dbReference type="ARBA" id="ARBA00022884"/>
    </source>
</evidence>
<protein>
    <recommendedName>
        <fullName evidence="5">YTH domain-containing protein</fullName>
    </recommendedName>
</protein>
<proteinExistence type="predicted"/>
<dbReference type="FunFam" id="3.10.590.10:FF:000001">
    <property type="entry name" value="YTH domain family 1, isoform CRA_a"/>
    <property type="match status" value="1"/>
</dbReference>
<feature type="compositionally biased region" description="Low complexity" evidence="4">
    <location>
        <begin position="638"/>
        <end position="650"/>
    </location>
</feature>
<evidence type="ECO:0000313" key="7">
    <source>
        <dbReference type="EMBL" id="CAF3849943.1"/>
    </source>
</evidence>
<accession>A0A815M359</accession>
<comment type="caution">
    <text evidence="6">The sequence shown here is derived from an EMBL/GenBank/DDBJ whole genome shotgun (WGS) entry which is preliminary data.</text>
</comment>
<reference evidence="6" key="1">
    <citation type="submission" date="2021-02" db="EMBL/GenBank/DDBJ databases">
        <authorList>
            <person name="Nowell W R."/>
        </authorList>
    </citation>
    <scope>NUCLEOTIDE SEQUENCE</scope>
</reference>
<dbReference type="Gene3D" id="3.10.590.10">
    <property type="entry name" value="ph1033 like domains"/>
    <property type="match status" value="1"/>
</dbReference>
<feature type="compositionally biased region" description="Low complexity" evidence="4">
    <location>
        <begin position="304"/>
        <end position="317"/>
    </location>
</feature>
<gene>
    <name evidence="6" type="ORF">IZO911_LOCUS40553</name>
    <name evidence="7" type="ORF">KXQ929_LOCUS20040</name>
</gene>
<evidence type="ECO:0000256" key="4">
    <source>
        <dbReference type="SAM" id="MobiDB-lite"/>
    </source>
</evidence>
<dbReference type="GO" id="GO:1990247">
    <property type="term" value="F:N6-methyladenosine-containing RNA reader activity"/>
    <property type="evidence" value="ECO:0007669"/>
    <property type="project" value="TreeGrafter"/>
</dbReference>
<dbReference type="GO" id="GO:0061157">
    <property type="term" value="P:mRNA destabilization"/>
    <property type="evidence" value="ECO:0007669"/>
    <property type="project" value="TreeGrafter"/>
</dbReference>
<evidence type="ECO:0000313" key="8">
    <source>
        <dbReference type="Proteomes" id="UP000663860"/>
    </source>
</evidence>
<dbReference type="Proteomes" id="UP000663860">
    <property type="component" value="Unassembled WGS sequence"/>
</dbReference>
<evidence type="ECO:0000259" key="5">
    <source>
        <dbReference type="PROSITE" id="PS50882"/>
    </source>
</evidence>
<feature type="compositionally biased region" description="Polar residues" evidence="4">
    <location>
        <begin position="191"/>
        <end position="225"/>
    </location>
</feature>
<name>A0A815M359_9BILA</name>
<dbReference type="EMBL" id="CAJNOE010001391">
    <property type="protein sequence ID" value="CAF1419009.1"/>
    <property type="molecule type" value="Genomic_DNA"/>
</dbReference>
<dbReference type="Proteomes" id="UP000663868">
    <property type="component" value="Unassembled WGS sequence"/>
</dbReference>
<feature type="region of interest" description="Disordered" evidence="4">
    <location>
        <begin position="189"/>
        <end position="439"/>
    </location>
</feature>
<feature type="compositionally biased region" description="Polar residues" evidence="4">
    <location>
        <begin position="345"/>
        <end position="355"/>
    </location>
</feature>
<dbReference type="Pfam" id="PF04146">
    <property type="entry name" value="YTH"/>
    <property type="match status" value="1"/>
</dbReference>
<comment type="subcellular location">
    <subcellularLocation>
        <location evidence="1">Cytoplasm</location>
    </subcellularLocation>
</comment>
<dbReference type="InterPro" id="IPR045168">
    <property type="entry name" value="YTH_prot"/>
</dbReference>
<feature type="compositionally biased region" description="Polar residues" evidence="4">
    <location>
        <begin position="426"/>
        <end position="439"/>
    </location>
</feature>
<feature type="region of interest" description="Disordered" evidence="4">
    <location>
        <begin position="149"/>
        <end position="175"/>
    </location>
</feature>
<feature type="compositionally biased region" description="Polar residues" evidence="4">
    <location>
        <begin position="278"/>
        <end position="303"/>
    </location>
</feature>
<sequence length="688" mass="77285">MINERSSAQANTPTSASMQYGYPTSHFDLMNLPPIQNPNEMYSYYPPSLYQPFGQFEEHNQWGTGDTSGNVPPPPPGTMQFHPQMYTPSPLDIPRSPFDYPPPPHAYPHYHPAFTPSTFPGPPSTGTSAFDMSWNPHNLSMQQMQVAAQQQMTPIGGGPASNKKPSVYDEYPSGGVGDMLAQHMNAVDLGNSANNDDTHNYDNGTNDSTQNVNMSSSKDQQHYQTNSSNLSLSSRPSQAPSSSASSGPKSYASVVSSDTINTNSNKSTPSVPHIPVRSTVQSSANERNNPTSNFSNDSNNSRMNTNVRGNNHNNTSNYSQQTRNGTSGYNNSRNQQQQQQQQQQSSTSGGFLNWTNNNLSSNSRGGGNNNNNNTSSNYYNSGSSNYYDRSSYSQQQTSSYSNNNNNNNNKRQNSNYQQNYSSSRTTNNMSNGNPTASAVGQQPISAANQEVLDALKKNHQYNPKDFNLNPKGARFFVIKSYSEDDVHRSIKYNIWCSTEHGNKRLDAAFREREGKGAIYLFFSVNASGHFCGMAEMMSPLDYEHQTDVWSMSNKWQGKFEVKWIYVKDVPNQQFRNIRLENNDNKPVTNSRDTQEIPYEKGKLMLKTMHLYRDKTSIFDDFQYYESKQAEEVVKKPSNNDFNNNNTARENNNNKRQYSSNKPSSSSVQLEQQQQQQQQNEHTDNDENN</sequence>
<keyword evidence="2" id="KW-0963">Cytoplasm</keyword>
<feature type="compositionally biased region" description="Polar residues" evidence="4">
    <location>
        <begin position="318"/>
        <end position="334"/>
    </location>
</feature>
<feature type="compositionally biased region" description="Polar residues" evidence="4">
    <location>
        <begin position="654"/>
        <end position="670"/>
    </location>
</feature>
<evidence type="ECO:0000256" key="1">
    <source>
        <dbReference type="ARBA" id="ARBA00004496"/>
    </source>
</evidence>
<feature type="compositionally biased region" description="Low complexity" evidence="4">
    <location>
        <begin position="335"/>
        <end position="344"/>
    </location>
</feature>
<feature type="domain" description="YTH" evidence="5">
    <location>
        <begin position="473"/>
        <end position="608"/>
    </location>
</feature>
<dbReference type="InterPro" id="IPR007275">
    <property type="entry name" value="YTH_domain"/>
</dbReference>
<feature type="region of interest" description="Disordered" evidence="4">
    <location>
        <begin position="630"/>
        <end position="688"/>
    </location>
</feature>
<keyword evidence="3" id="KW-0694">RNA-binding</keyword>
<dbReference type="GO" id="GO:0003729">
    <property type="term" value="F:mRNA binding"/>
    <property type="evidence" value="ECO:0007669"/>
    <property type="project" value="TreeGrafter"/>
</dbReference>
<dbReference type="GO" id="GO:0005737">
    <property type="term" value="C:cytoplasm"/>
    <property type="evidence" value="ECO:0007669"/>
    <property type="project" value="UniProtKB-SubCell"/>
</dbReference>
<feature type="compositionally biased region" description="Low complexity" evidence="4">
    <location>
        <begin position="226"/>
        <end position="253"/>
    </location>
</feature>
<feature type="compositionally biased region" description="Polar residues" evidence="4">
    <location>
        <begin position="254"/>
        <end position="270"/>
    </location>
</feature>
<organism evidence="6 8">
    <name type="scientific">Adineta steineri</name>
    <dbReference type="NCBI Taxonomy" id="433720"/>
    <lineage>
        <taxon>Eukaryota</taxon>
        <taxon>Metazoa</taxon>
        <taxon>Spiralia</taxon>
        <taxon>Gnathifera</taxon>
        <taxon>Rotifera</taxon>
        <taxon>Eurotatoria</taxon>
        <taxon>Bdelloidea</taxon>
        <taxon>Adinetida</taxon>
        <taxon>Adinetidae</taxon>
        <taxon>Adineta</taxon>
    </lineage>
</organism>
<dbReference type="CDD" id="cd21134">
    <property type="entry name" value="YTH"/>
    <property type="match status" value="1"/>
</dbReference>
<dbReference type="PROSITE" id="PS50882">
    <property type="entry name" value="YTH"/>
    <property type="match status" value="1"/>
</dbReference>